<sequence length="101" mass="11639">MKYMGRMAEGHCLNNMAIQMWSLMNDFDKARIYLTVSDEPYQNCCSNNLANVAEHFPIDGSENQKVGIDDSDTMASQRRVILFPFTDIKNRLIRDACKRSK</sequence>
<keyword evidence="1" id="KW-1185">Reference proteome</keyword>
<proteinExistence type="predicted"/>
<evidence type="ECO:0000313" key="1">
    <source>
        <dbReference type="Proteomes" id="UP000887565"/>
    </source>
</evidence>
<reference evidence="2" key="1">
    <citation type="submission" date="2022-11" db="UniProtKB">
        <authorList>
            <consortium name="WormBaseParasite"/>
        </authorList>
    </citation>
    <scope>IDENTIFICATION</scope>
</reference>
<organism evidence="1 2">
    <name type="scientific">Romanomermis culicivorax</name>
    <name type="common">Nematode worm</name>
    <dbReference type="NCBI Taxonomy" id="13658"/>
    <lineage>
        <taxon>Eukaryota</taxon>
        <taxon>Metazoa</taxon>
        <taxon>Ecdysozoa</taxon>
        <taxon>Nematoda</taxon>
        <taxon>Enoplea</taxon>
        <taxon>Dorylaimia</taxon>
        <taxon>Mermithida</taxon>
        <taxon>Mermithoidea</taxon>
        <taxon>Mermithidae</taxon>
        <taxon>Romanomermis</taxon>
    </lineage>
</organism>
<accession>A0A915HPI0</accession>
<evidence type="ECO:0000313" key="2">
    <source>
        <dbReference type="WBParaSite" id="nRc.2.0.1.t03629-RA"/>
    </source>
</evidence>
<dbReference type="AlphaFoldDB" id="A0A915HPI0"/>
<dbReference type="Proteomes" id="UP000887565">
    <property type="component" value="Unplaced"/>
</dbReference>
<protein>
    <submittedName>
        <fullName evidence="2">Uncharacterized protein</fullName>
    </submittedName>
</protein>
<name>A0A915HPI0_ROMCU</name>
<dbReference type="WBParaSite" id="nRc.2.0.1.t03629-RA">
    <property type="protein sequence ID" value="nRc.2.0.1.t03629-RA"/>
    <property type="gene ID" value="nRc.2.0.1.g03629"/>
</dbReference>